<dbReference type="InterPro" id="IPR038063">
    <property type="entry name" value="Transpep_catalytic_dom"/>
</dbReference>
<dbReference type="SUPFAM" id="SSF141523">
    <property type="entry name" value="L,D-transpeptidase catalytic domain-like"/>
    <property type="match status" value="1"/>
</dbReference>
<comment type="pathway">
    <text evidence="1 6">Cell wall biogenesis; peptidoglycan biosynthesis.</text>
</comment>
<name>A0A2P7Q1U3_9FIRM</name>
<keyword evidence="3 6" id="KW-0133">Cell shape</keyword>
<dbReference type="EMBL" id="JYGE01000003">
    <property type="protein sequence ID" value="PSJ31926.1"/>
    <property type="molecule type" value="Genomic_DNA"/>
</dbReference>
<dbReference type="InterPro" id="IPR007253">
    <property type="entry name" value="Cell_wall-bd_2"/>
</dbReference>
<evidence type="ECO:0000256" key="7">
    <source>
        <dbReference type="SAM" id="MobiDB-lite"/>
    </source>
</evidence>
<feature type="compositionally biased region" description="Polar residues" evidence="7">
    <location>
        <begin position="369"/>
        <end position="388"/>
    </location>
</feature>
<evidence type="ECO:0000256" key="6">
    <source>
        <dbReference type="PROSITE-ProRule" id="PRU01373"/>
    </source>
</evidence>
<gene>
    <name evidence="10" type="ORF">UF10_04805</name>
</gene>
<protein>
    <recommendedName>
        <fullName evidence="9">L,D-TPase catalytic domain-containing protein</fullName>
    </recommendedName>
</protein>
<feature type="active site" description="Proton donor/acceptor" evidence="6">
    <location>
        <position position="656"/>
    </location>
</feature>
<keyword evidence="5 6" id="KW-0961">Cell wall biogenesis/degradation</keyword>
<feature type="compositionally biased region" description="Basic and acidic residues" evidence="7">
    <location>
        <begin position="294"/>
        <end position="309"/>
    </location>
</feature>
<dbReference type="Pfam" id="PF03734">
    <property type="entry name" value="YkuD"/>
    <property type="match status" value="1"/>
</dbReference>
<dbReference type="PROSITE" id="PS52029">
    <property type="entry name" value="LD_TPASE"/>
    <property type="match status" value="1"/>
</dbReference>
<keyword evidence="8" id="KW-0732">Signal</keyword>
<dbReference type="GO" id="GO:0008360">
    <property type="term" value="P:regulation of cell shape"/>
    <property type="evidence" value="ECO:0007669"/>
    <property type="project" value="UniProtKB-UniRule"/>
</dbReference>
<feature type="chain" id="PRO_5015187819" description="L,D-TPase catalytic domain-containing protein" evidence="8">
    <location>
        <begin position="29"/>
        <end position="707"/>
    </location>
</feature>
<reference evidence="10" key="1">
    <citation type="thesis" date="2015" institute="Rutgers" country="The State University of New Jersey, 14 College Farm Rd., New Brunswick, NJ, USA">
        <title>Ammonia toxicity in bacteria and its implications for treatment of and resource recovery from highly nitrogenous organic wastes.</title>
        <authorList>
            <person name="Luther A.K."/>
        </authorList>
    </citation>
    <scope>NUCLEOTIDE SEQUENCE</scope>
    <source>
        <strain evidence="10">RT-10B</strain>
    </source>
</reference>
<dbReference type="PANTHER" id="PTHR30032:SF8">
    <property type="entry name" value="GERMINATION-SPECIFIC N-ACETYLMURAMOYL-L-ALANINE AMIDASE"/>
    <property type="match status" value="1"/>
</dbReference>
<dbReference type="Gene3D" id="3.40.50.12090">
    <property type="match status" value="2"/>
</dbReference>
<dbReference type="Gene3D" id="2.40.440.10">
    <property type="entry name" value="L,D-transpeptidase catalytic domain-like"/>
    <property type="match status" value="1"/>
</dbReference>
<evidence type="ECO:0000256" key="3">
    <source>
        <dbReference type="ARBA" id="ARBA00022960"/>
    </source>
</evidence>
<dbReference type="InterPro" id="IPR005490">
    <property type="entry name" value="LD_TPept_cat_dom"/>
</dbReference>
<dbReference type="GO" id="GO:0016740">
    <property type="term" value="F:transferase activity"/>
    <property type="evidence" value="ECO:0007669"/>
    <property type="project" value="UniProtKB-KW"/>
</dbReference>
<keyword evidence="4 6" id="KW-0573">Peptidoglycan synthesis</keyword>
<dbReference type="PANTHER" id="PTHR30032">
    <property type="entry name" value="N-ACETYLMURAMOYL-L-ALANINE AMIDASE-RELATED"/>
    <property type="match status" value="1"/>
</dbReference>
<evidence type="ECO:0000313" key="10">
    <source>
        <dbReference type="EMBL" id="PSJ31926.1"/>
    </source>
</evidence>
<dbReference type="GO" id="GO:0071555">
    <property type="term" value="P:cell wall organization"/>
    <property type="evidence" value="ECO:0007669"/>
    <property type="project" value="UniProtKB-UniRule"/>
</dbReference>
<evidence type="ECO:0000256" key="8">
    <source>
        <dbReference type="SAM" id="SignalP"/>
    </source>
</evidence>
<dbReference type="Proteomes" id="UP000241434">
    <property type="component" value="Unassembled WGS sequence"/>
</dbReference>
<feature type="active site" description="Nucleophile" evidence="6">
    <location>
        <position position="677"/>
    </location>
</feature>
<feature type="compositionally biased region" description="Basic and acidic residues" evidence="7">
    <location>
        <begin position="338"/>
        <end position="358"/>
    </location>
</feature>
<evidence type="ECO:0000256" key="2">
    <source>
        <dbReference type="ARBA" id="ARBA00022679"/>
    </source>
</evidence>
<dbReference type="Gene3D" id="3.10.20.800">
    <property type="match status" value="1"/>
</dbReference>
<dbReference type="CDD" id="cd16913">
    <property type="entry name" value="YkuD_like"/>
    <property type="match status" value="1"/>
</dbReference>
<dbReference type="GO" id="GO:0009252">
    <property type="term" value="P:peptidoglycan biosynthetic process"/>
    <property type="evidence" value="ECO:0007669"/>
    <property type="project" value="UniProtKB-UniPathway"/>
</dbReference>
<evidence type="ECO:0000259" key="9">
    <source>
        <dbReference type="PROSITE" id="PS52029"/>
    </source>
</evidence>
<accession>A0A2P7Q1U3</accession>
<dbReference type="UniPathway" id="UPA00219"/>
<keyword evidence="2" id="KW-0808">Transferase</keyword>
<dbReference type="SUPFAM" id="SSF143985">
    <property type="entry name" value="L,D-transpeptidase pre-catalytic domain-like"/>
    <property type="match status" value="1"/>
</dbReference>
<proteinExistence type="predicted"/>
<feature type="signal peptide" evidence="8">
    <location>
        <begin position="1"/>
        <end position="28"/>
    </location>
</feature>
<feature type="domain" description="L,D-TPase catalytic" evidence="9">
    <location>
        <begin position="582"/>
        <end position="701"/>
    </location>
</feature>
<dbReference type="OrthoDB" id="3176960at2"/>
<dbReference type="AlphaFoldDB" id="A0A2P7Q1U3"/>
<feature type="compositionally biased region" description="Acidic residues" evidence="7">
    <location>
        <begin position="359"/>
        <end position="368"/>
    </location>
</feature>
<evidence type="ECO:0000256" key="1">
    <source>
        <dbReference type="ARBA" id="ARBA00004752"/>
    </source>
</evidence>
<evidence type="ECO:0000313" key="11">
    <source>
        <dbReference type="Proteomes" id="UP000241434"/>
    </source>
</evidence>
<dbReference type="Pfam" id="PF04122">
    <property type="entry name" value="CW_binding_2"/>
    <property type="match status" value="2"/>
</dbReference>
<evidence type="ECO:0000256" key="5">
    <source>
        <dbReference type="ARBA" id="ARBA00023316"/>
    </source>
</evidence>
<dbReference type="InterPro" id="IPR051922">
    <property type="entry name" value="Bact_Sporulation_Assoc"/>
</dbReference>
<feature type="region of interest" description="Disordered" evidence="7">
    <location>
        <begin position="287"/>
        <end position="388"/>
    </location>
</feature>
<comment type="caution">
    <text evidence="10">The sequence shown here is derived from an EMBL/GenBank/DDBJ whole genome shotgun (WGS) entry which is preliminary data.</text>
</comment>
<sequence>MKNLFKKTLIVATAMSLMIPLAGIQSHADELNVKNISGSDRFSTAVSISQSGWPSGSKNIMLVNSDAVADSLSVAPLASKMKAPVLLTNSGFLNNVTNKEIKRLSPQKITIIGGNGSVSSKVEDSLKAQSYEVERIAGSTRVETSIKIAEKLKALDNKKFENAFIVNGMTGLADAAGVGSVAAKNNSPIIFVNKNASESVRANLNGLGIDSVFLIGGVASLPNPYDSIATHVERISGKDRQETNYNMINRFYKNYDTVYIADDGSKNPTKLIDSVLINAGIIASNNDGEDIEDNVSKPIDDKDKDKEDTNIGNTTIDSDKDNTSDTDSETGIGTTVIDSDKNANVKKDTSNTEEKISEENTEVLDENSDFSATDNIKTAPASKSNSSLKEGPVMLVSEKKGLVYNQMRALNNDNNVVREITQVSGGANFTNAINNIADFIKAKGDPKANQAFNKILGYEGVSISYNVAGNRRSLDGNNILQMINCGIKNDFNVEFNKDLVKNFASSIDNTGITSTSGQNYAYRRNGNIIIAKGGSKSYVDVDYETNRIMNMLSTGKSYNGLTPKYNKTTSTVPKGATALGNKYVQIDLKTQHMWLWKDGKAIVSTPIVTGNPNKGWATPPGIFTIKNKMRNVVLRGPGYASPVKYWIPFNGSIGIHDASWQPVYGGNRYQYAGSRGCINTPYNNATLVYNNVAIGTPVIVQSNASIK</sequence>
<evidence type="ECO:0000256" key="4">
    <source>
        <dbReference type="ARBA" id="ARBA00022984"/>
    </source>
</evidence>
<keyword evidence="11" id="KW-1185">Reference proteome</keyword>
<dbReference type="InterPro" id="IPR038054">
    <property type="entry name" value="LD_TPept-like_central_sf"/>
</dbReference>
<organism evidence="10 11">
    <name type="scientific">Peptostreptococcus russellii</name>
    <dbReference type="NCBI Taxonomy" id="215200"/>
    <lineage>
        <taxon>Bacteria</taxon>
        <taxon>Bacillati</taxon>
        <taxon>Bacillota</taxon>
        <taxon>Clostridia</taxon>
        <taxon>Peptostreptococcales</taxon>
        <taxon>Peptostreptococcaceae</taxon>
        <taxon>Peptostreptococcus</taxon>
    </lineage>
</organism>
<dbReference type="RefSeq" id="WP_106776691.1">
    <property type="nucleotide sequence ID" value="NZ_JYGE01000003.1"/>
</dbReference>